<evidence type="ECO:0000256" key="1">
    <source>
        <dbReference type="ARBA" id="ARBA00009437"/>
    </source>
</evidence>
<dbReference type="AlphaFoldDB" id="A0A158G4J0"/>
<dbReference type="Proteomes" id="UP000054683">
    <property type="component" value="Unassembled WGS sequence"/>
</dbReference>
<dbReference type="InterPro" id="IPR036388">
    <property type="entry name" value="WH-like_DNA-bd_sf"/>
</dbReference>
<dbReference type="CDD" id="cd08440">
    <property type="entry name" value="PBP2_LTTR_like_4"/>
    <property type="match status" value="1"/>
</dbReference>
<dbReference type="Gene3D" id="1.10.10.10">
    <property type="entry name" value="Winged helix-like DNA-binding domain superfamily/Winged helix DNA-binding domain"/>
    <property type="match status" value="1"/>
</dbReference>
<name>A0A158G4J0_9BURK</name>
<dbReference type="SUPFAM" id="SSF53850">
    <property type="entry name" value="Periplasmic binding protein-like II"/>
    <property type="match status" value="1"/>
</dbReference>
<dbReference type="InterPro" id="IPR005119">
    <property type="entry name" value="LysR_subst-bd"/>
</dbReference>
<evidence type="ECO:0000256" key="4">
    <source>
        <dbReference type="ARBA" id="ARBA00023163"/>
    </source>
</evidence>
<dbReference type="RefSeq" id="WP_062084722.1">
    <property type="nucleotide sequence ID" value="NZ_FCOK02000010.1"/>
</dbReference>
<comment type="similarity">
    <text evidence="1">Belongs to the LysR transcriptional regulatory family.</text>
</comment>
<gene>
    <name evidence="6" type="ORF">AWB69_02033</name>
</gene>
<evidence type="ECO:0000256" key="2">
    <source>
        <dbReference type="ARBA" id="ARBA00023015"/>
    </source>
</evidence>
<dbReference type="InterPro" id="IPR050950">
    <property type="entry name" value="HTH-type_LysR_regulators"/>
</dbReference>
<dbReference type="SUPFAM" id="SSF46785">
    <property type="entry name" value="Winged helix' DNA-binding domain"/>
    <property type="match status" value="1"/>
</dbReference>
<evidence type="ECO:0000259" key="5">
    <source>
        <dbReference type="PROSITE" id="PS50931"/>
    </source>
</evidence>
<dbReference type="InterPro" id="IPR000847">
    <property type="entry name" value="LysR_HTH_N"/>
</dbReference>
<evidence type="ECO:0000313" key="7">
    <source>
        <dbReference type="Proteomes" id="UP000054683"/>
    </source>
</evidence>
<protein>
    <submittedName>
        <fullName evidence="6">LysR family transcriptional regulator</fullName>
    </submittedName>
</protein>
<dbReference type="Pfam" id="PF00126">
    <property type="entry name" value="HTH_1"/>
    <property type="match status" value="1"/>
</dbReference>
<evidence type="ECO:0000256" key="3">
    <source>
        <dbReference type="ARBA" id="ARBA00023125"/>
    </source>
</evidence>
<dbReference type="PANTHER" id="PTHR30419">
    <property type="entry name" value="HTH-TYPE TRANSCRIPTIONAL REGULATOR YBHD"/>
    <property type="match status" value="1"/>
</dbReference>
<dbReference type="InterPro" id="IPR036390">
    <property type="entry name" value="WH_DNA-bd_sf"/>
</dbReference>
<organism evidence="6 7">
    <name type="scientific">Caballeronia udeis</name>
    <dbReference type="NCBI Taxonomy" id="1232866"/>
    <lineage>
        <taxon>Bacteria</taxon>
        <taxon>Pseudomonadati</taxon>
        <taxon>Pseudomonadota</taxon>
        <taxon>Betaproteobacteria</taxon>
        <taxon>Burkholderiales</taxon>
        <taxon>Burkholderiaceae</taxon>
        <taxon>Caballeronia</taxon>
    </lineage>
</organism>
<dbReference type="GO" id="GO:0003677">
    <property type="term" value="F:DNA binding"/>
    <property type="evidence" value="ECO:0007669"/>
    <property type="project" value="UniProtKB-KW"/>
</dbReference>
<dbReference type="Gene3D" id="3.40.190.290">
    <property type="match status" value="1"/>
</dbReference>
<dbReference type="PROSITE" id="PS50931">
    <property type="entry name" value="HTH_LYSR"/>
    <property type="match status" value="1"/>
</dbReference>
<proteinExistence type="inferred from homology"/>
<dbReference type="GO" id="GO:0003700">
    <property type="term" value="F:DNA-binding transcription factor activity"/>
    <property type="evidence" value="ECO:0007669"/>
    <property type="project" value="InterPro"/>
</dbReference>
<keyword evidence="3" id="KW-0238">DNA-binding</keyword>
<dbReference type="EMBL" id="FCOK02000010">
    <property type="protein sequence ID" value="SAL26942.1"/>
    <property type="molecule type" value="Genomic_DNA"/>
</dbReference>
<keyword evidence="2" id="KW-0805">Transcription regulation</keyword>
<dbReference type="Pfam" id="PF03466">
    <property type="entry name" value="LysR_substrate"/>
    <property type="match status" value="1"/>
</dbReference>
<feature type="domain" description="HTH lysR-type" evidence="5">
    <location>
        <begin position="9"/>
        <end position="66"/>
    </location>
</feature>
<accession>A0A158G4J0</accession>
<evidence type="ECO:0000313" key="6">
    <source>
        <dbReference type="EMBL" id="SAL26942.1"/>
    </source>
</evidence>
<reference evidence="6 7" key="1">
    <citation type="submission" date="2016-01" db="EMBL/GenBank/DDBJ databases">
        <authorList>
            <person name="Oliw E.H."/>
        </authorList>
    </citation>
    <scope>NUCLEOTIDE SEQUENCE [LARGE SCALE GENOMIC DNA]</scope>
    <source>
        <strain evidence="6">LMG 27134</strain>
    </source>
</reference>
<dbReference type="PRINTS" id="PR00039">
    <property type="entry name" value="HTHLYSR"/>
</dbReference>
<dbReference type="OrthoDB" id="8675247at2"/>
<dbReference type="GO" id="GO:0005829">
    <property type="term" value="C:cytosol"/>
    <property type="evidence" value="ECO:0007669"/>
    <property type="project" value="TreeGrafter"/>
</dbReference>
<keyword evidence="4" id="KW-0804">Transcription</keyword>
<sequence length="315" mass="34178">MNKSAIPDLSSRELLAVCTIAEHGSFMAASLTLNISQPALTRTVQRVEQAIGLEVFRRTTRRLEITPAGQEFIALANRILADLRISFESMREISDEQRGQVIVSAVMSVAYTQLPRIVARYRESRTRIEIQIREGVHGTVLDDVRSGVADLGVTYVDEVPIEFSSITLATEAFHVVMPKGHPLSSKAGITLDEVSRYAMVSLPKEAQTRRFLDGLASAAGLILQHAVTVNQFATVMQCVHARVGLAIVPGGAVPSALSAGLISRPLTKPAVNRTVGVVLLRDRGLTPSARGFLGQLQDDWSLSGKDESVRQENSV</sequence>
<dbReference type="PANTHER" id="PTHR30419:SF8">
    <property type="entry name" value="NITROGEN ASSIMILATION TRANSCRIPTIONAL ACTIVATOR-RELATED"/>
    <property type="match status" value="1"/>
</dbReference>